<sequence length="250" mass="26422">SESVGSPQRTQSIPAAKGQDGQKQLSPSLGQKTPQESLKMSGPQKSPDLTNQTERKQSTQQESGGFFGFGGSKAQSDAAKPEESVTGKMFGFGSSIFNSASTLITTPPVSPKMSAAKGTKQPAVQKVEQEKKPEQPEQAKASPSVQAKVDEAPSEPPKAAASQAAPKAGQSTCPLCKVGLNMGSKDPPNFNTCTDCKNTVCNQCGFNPNPTVDKVREWLCLTCQMQRALSASEPEKTPRPQPQASQNKVL</sequence>
<dbReference type="SUPFAM" id="SSF57903">
    <property type="entry name" value="FYVE/PHD zinc finger"/>
    <property type="match status" value="1"/>
</dbReference>
<evidence type="ECO:0000256" key="5">
    <source>
        <dbReference type="ARBA" id="ARBA00023018"/>
    </source>
</evidence>
<proteinExistence type="predicted"/>
<evidence type="ECO:0000256" key="3">
    <source>
        <dbReference type="ARBA" id="ARBA00022771"/>
    </source>
</evidence>
<feature type="region of interest" description="Disordered" evidence="8">
    <location>
        <begin position="1"/>
        <end position="170"/>
    </location>
</feature>
<evidence type="ECO:0000256" key="7">
    <source>
        <dbReference type="ARBA" id="ARBA00034101"/>
    </source>
</evidence>
<dbReference type="GO" id="GO:1904071">
    <property type="term" value="P:presynaptic active zone assembly"/>
    <property type="evidence" value="ECO:0007669"/>
    <property type="project" value="TreeGrafter"/>
</dbReference>
<keyword evidence="2" id="KW-0677">Repeat</keyword>
<dbReference type="InterPro" id="IPR011011">
    <property type="entry name" value="Znf_FYVE_PHD"/>
</dbReference>
<evidence type="ECO:0000259" key="9">
    <source>
        <dbReference type="Pfam" id="PF05715"/>
    </source>
</evidence>
<dbReference type="GO" id="GO:0098982">
    <property type="term" value="C:GABA-ergic synapse"/>
    <property type="evidence" value="ECO:0007669"/>
    <property type="project" value="TreeGrafter"/>
</dbReference>
<keyword evidence="4" id="KW-0862">Zinc</keyword>
<feature type="non-terminal residue" evidence="10">
    <location>
        <position position="250"/>
    </location>
</feature>
<dbReference type="Gene3D" id="3.30.40.10">
    <property type="entry name" value="Zinc/RING finger domain, C3HC4 (zinc finger)"/>
    <property type="match status" value="1"/>
</dbReference>
<comment type="subcellular location">
    <subcellularLocation>
        <location evidence="7">Presynaptic active zone</location>
    </subcellularLocation>
</comment>
<feature type="compositionally biased region" description="Polar residues" evidence="8">
    <location>
        <begin position="21"/>
        <end position="63"/>
    </location>
</feature>
<evidence type="ECO:0000256" key="8">
    <source>
        <dbReference type="SAM" id="MobiDB-lite"/>
    </source>
</evidence>
<dbReference type="InterPro" id="IPR008899">
    <property type="entry name" value="Znf_piccolo"/>
</dbReference>
<organism evidence="10">
    <name type="scientific">Gadus morhua</name>
    <name type="common">Atlantic cod</name>
    <dbReference type="NCBI Taxonomy" id="8049"/>
    <lineage>
        <taxon>Eukaryota</taxon>
        <taxon>Metazoa</taxon>
        <taxon>Chordata</taxon>
        <taxon>Craniata</taxon>
        <taxon>Vertebrata</taxon>
        <taxon>Euteleostomi</taxon>
        <taxon>Actinopterygii</taxon>
        <taxon>Neopterygii</taxon>
        <taxon>Teleostei</taxon>
        <taxon>Neoteleostei</taxon>
        <taxon>Acanthomorphata</taxon>
        <taxon>Zeiogadaria</taxon>
        <taxon>Gadariae</taxon>
        <taxon>Gadiformes</taxon>
        <taxon>Gadoidei</taxon>
        <taxon>Gadidae</taxon>
        <taxon>Gadus</taxon>
    </lineage>
</organism>
<dbReference type="EMBL" id="JX535026">
    <property type="protein sequence ID" value="AFV52318.1"/>
    <property type="molecule type" value="Genomic_DNA"/>
</dbReference>
<evidence type="ECO:0000256" key="4">
    <source>
        <dbReference type="ARBA" id="ARBA00022833"/>
    </source>
</evidence>
<feature type="compositionally biased region" description="Polar residues" evidence="8">
    <location>
        <begin position="1"/>
        <end position="13"/>
    </location>
</feature>
<evidence type="ECO:0000256" key="6">
    <source>
        <dbReference type="ARBA" id="ARBA00023273"/>
    </source>
</evidence>
<dbReference type="InterPro" id="IPR013083">
    <property type="entry name" value="Znf_RING/FYVE/PHD"/>
</dbReference>
<dbReference type="InterPro" id="IPR052098">
    <property type="entry name" value="Presynaptic_Scaffold_Bsn/Pclo"/>
</dbReference>
<feature type="region of interest" description="Disordered" evidence="8">
    <location>
        <begin position="229"/>
        <end position="250"/>
    </location>
</feature>
<dbReference type="GO" id="GO:0030424">
    <property type="term" value="C:axon"/>
    <property type="evidence" value="ECO:0007669"/>
    <property type="project" value="TreeGrafter"/>
</dbReference>
<dbReference type="PANTHER" id="PTHR14113">
    <property type="entry name" value="PICCOLO/BASSOON"/>
    <property type="match status" value="1"/>
</dbReference>
<keyword evidence="6" id="KW-0966">Cell projection</keyword>
<feature type="domain" description="Zinc finger piccolo-type" evidence="9">
    <location>
        <begin position="172"/>
        <end position="229"/>
    </location>
</feature>
<dbReference type="GO" id="GO:0035418">
    <property type="term" value="P:protein localization to synapse"/>
    <property type="evidence" value="ECO:0007669"/>
    <property type="project" value="TreeGrafter"/>
</dbReference>
<evidence type="ECO:0000313" key="10">
    <source>
        <dbReference type="EMBL" id="AFV52318.1"/>
    </source>
</evidence>
<keyword evidence="5" id="KW-0770">Synapse</keyword>
<dbReference type="GO" id="GO:0008270">
    <property type="term" value="F:zinc ion binding"/>
    <property type="evidence" value="ECO:0007669"/>
    <property type="project" value="UniProtKB-KW"/>
</dbReference>
<feature type="compositionally biased region" description="Polar residues" evidence="8">
    <location>
        <begin position="95"/>
        <end position="107"/>
    </location>
</feature>
<protein>
    <submittedName>
        <fullName evidence="10">Piccolo b</fullName>
    </submittedName>
</protein>
<keyword evidence="1" id="KW-0479">Metal-binding</keyword>
<feature type="compositionally biased region" description="Low complexity" evidence="8">
    <location>
        <begin position="157"/>
        <end position="168"/>
    </location>
</feature>
<dbReference type="Pfam" id="PF05715">
    <property type="entry name" value="zf-piccolo"/>
    <property type="match status" value="1"/>
</dbReference>
<evidence type="ECO:0000256" key="2">
    <source>
        <dbReference type="ARBA" id="ARBA00022737"/>
    </source>
</evidence>
<accession>K4PCH7</accession>
<feature type="compositionally biased region" description="Basic and acidic residues" evidence="8">
    <location>
        <begin position="127"/>
        <end position="137"/>
    </location>
</feature>
<feature type="non-terminal residue" evidence="10">
    <location>
        <position position="1"/>
    </location>
</feature>
<dbReference type="GO" id="GO:0098882">
    <property type="term" value="F:structural constituent of presynaptic active zone"/>
    <property type="evidence" value="ECO:0007669"/>
    <property type="project" value="TreeGrafter"/>
</dbReference>
<evidence type="ECO:0000256" key="1">
    <source>
        <dbReference type="ARBA" id="ARBA00022723"/>
    </source>
</evidence>
<dbReference type="GO" id="GO:0048788">
    <property type="term" value="C:cytoskeleton of presynaptic active zone"/>
    <property type="evidence" value="ECO:0007669"/>
    <property type="project" value="TreeGrafter"/>
</dbReference>
<keyword evidence="3" id="KW-0863">Zinc-finger</keyword>
<dbReference type="GO" id="GO:0098978">
    <property type="term" value="C:glutamatergic synapse"/>
    <property type="evidence" value="ECO:0007669"/>
    <property type="project" value="TreeGrafter"/>
</dbReference>
<dbReference type="AlphaFoldDB" id="K4PCH7"/>
<name>K4PCH7_GADMO</name>
<reference evidence="10" key="1">
    <citation type="journal article" date="2012" name="G3 (Bethesda)">
        <title>A window into domain amplification through Piccolo in teleost fish.</title>
        <authorList>
            <person name="Nonet M.L."/>
        </authorList>
    </citation>
    <scope>NUCLEOTIDE SEQUENCE</scope>
</reference>
<dbReference type="PANTHER" id="PTHR14113:SF6">
    <property type="entry name" value="PROTEIN PICCOLO"/>
    <property type="match status" value="1"/>
</dbReference>